<keyword evidence="6 12" id="KW-0997">Cell inner membrane</keyword>
<keyword evidence="17" id="KW-1185">Reference proteome</keyword>
<evidence type="ECO:0000256" key="9">
    <source>
        <dbReference type="ARBA" id="ARBA00022989"/>
    </source>
</evidence>
<evidence type="ECO:0000256" key="11">
    <source>
        <dbReference type="ARBA" id="ARBA00023306"/>
    </source>
</evidence>
<evidence type="ECO:0000256" key="1">
    <source>
        <dbReference type="ARBA" id="ARBA00004429"/>
    </source>
</evidence>
<keyword evidence="10 12" id="KW-0472">Membrane</keyword>
<evidence type="ECO:0000256" key="13">
    <source>
        <dbReference type="SAM" id="Phobius"/>
    </source>
</evidence>
<dbReference type="InterPro" id="IPR004513">
    <property type="entry name" value="FtsX"/>
</dbReference>
<accession>A0A1I4S6F1</accession>
<dbReference type="Pfam" id="PF18075">
    <property type="entry name" value="FtsX_ECD"/>
    <property type="match status" value="1"/>
</dbReference>
<keyword evidence="9 13" id="KW-1133">Transmembrane helix</keyword>
<dbReference type="Proteomes" id="UP000199556">
    <property type="component" value="Unassembled WGS sequence"/>
</dbReference>
<dbReference type="NCBIfam" id="TIGR00439">
    <property type="entry name" value="FtsX_Gneg"/>
    <property type="match status" value="1"/>
</dbReference>
<dbReference type="InterPro" id="IPR040690">
    <property type="entry name" value="FtsX_ECD"/>
</dbReference>
<feature type="transmembrane region" description="Helical" evidence="13">
    <location>
        <begin position="291"/>
        <end position="314"/>
    </location>
</feature>
<evidence type="ECO:0000256" key="4">
    <source>
        <dbReference type="ARBA" id="ARBA00021907"/>
    </source>
</evidence>
<dbReference type="GO" id="GO:0032153">
    <property type="term" value="C:cell division site"/>
    <property type="evidence" value="ECO:0007669"/>
    <property type="project" value="TreeGrafter"/>
</dbReference>
<dbReference type="RefSeq" id="WP_090486400.1">
    <property type="nucleotide sequence ID" value="NZ_FOUO01000013.1"/>
</dbReference>
<dbReference type="InterPro" id="IPR047590">
    <property type="entry name" value="FtsX_proteobact-type"/>
</dbReference>
<keyword evidence="8 13" id="KW-0812">Transmembrane</keyword>
<evidence type="ECO:0000259" key="15">
    <source>
        <dbReference type="Pfam" id="PF18075"/>
    </source>
</evidence>
<dbReference type="GO" id="GO:0005886">
    <property type="term" value="C:plasma membrane"/>
    <property type="evidence" value="ECO:0007669"/>
    <property type="project" value="UniProtKB-SubCell"/>
</dbReference>
<feature type="transmembrane region" description="Helical" evidence="13">
    <location>
        <begin position="240"/>
        <end position="262"/>
    </location>
</feature>
<dbReference type="STRING" id="195064.SAMN05421721_11352"/>
<evidence type="ECO:0000256" key="2">
    <source>
        <dbReference type="ARBA" id="ARBA00007379"/>
    </source>
</evidence>
<keyword evidence="5 12" id="KW-1003">Cell membrane</keyword>
<name>A0A1I4S6F1_ECTMO</name>
<evidence type="ECO:0000256" key="6">
    <source>
        <dbReference type="ARBA" id="ARBA00022519"/>
    </source>
</evidence>
<organism evidence="16 17">
    <name type="scientific">Ectothiorhodospira mobilis</name>
    <dbReference type="NCBI Taxonomy" id="195064"/>
    <lineage>
        <taxon>Bacteria</taxon>
        <taxon>Pseudomonadati</taxon>
        <taxon>Pseudomonadota</taxon>
        <taxon>Gammaproteobacteria</taxon>
        <taxon>Chromatiales</taxon>
        <taxon>Ectothiorhodospiraceae</taxon>
        <taxon>Ectothiorhodospira</taxon>
    </lineage>
</organism>
<comment type="similarity">
    <text evidence="2 12">Belongs to the ABC-4 integral membrane protein family. FtsX subfamily.</text>
</comment>
<evidence type="ECO:0000313" key="17">
    <source>
        <dbReference type="Proteomes" id="UP000199556"/>
    </source>
</evidence>
<comment type="function">
    <text evidence="12">Part of the ABC transporter FtsEX involved in cellular division.</text>
</comment>
<evidence type="ECO:0000259" key="14">
    <source>
        <dbReference type="Pfam" id="PF02687"/>
    </source>
</evidence>
<feature type="transmembrane region" description="Helical" evidence="13">
    <location>
        <begin position="43"/>
        <end position="63"/>
    </location>
</feature>
<protein>
    <recommendedName>
        <fullName evidence="4 12">Cell division protein FtsX</fullName>
    </recommendedName>
</protein>
<keyword evidence="11 12" id="KW-0131">Cell cycle</keyword>
<dbReference type="InterPro" id="IPR003838">
    <property type="entry name" value="ABC3_permease_C"/>
</dbReference>
<reference evidence="16 17" key="1">
    <citation type="submission" date="2016-10" db="EMBL/GenBank/DDBJ databases">
        <authorList>
            <person name="de Groot N.N."/>
        </authorList>
    </citation>
    <scope>NUCLEOTIDE SEQUENCE [LARGE SCALE GENOMIC DNA]</scope>
    <source>
        <strain evidence="16 17">DSM 4180</strain>
    </source>
</reference>
<sequence length="320" mass="34503">MKSPRRRSRNPTMHARLQAFGVHHARALLFSLGKLTQAPFSTLLTLMVIAVAITLPALLYLMLANLQQAAPAWERETRLSAFVADAVTDTELPDLAARLARREDVAATESIPRAQALEEFRAHSGLGDALDLLEENPLPAVILVEPAPDARDPEALRALANALEAHPSISQVQLDMEWVQRLGALLQTLDRLVDLLALLLGLGVVLVVGNTVRLDIHNRRREIEVAKLVGATDAFIRRPFLYGGIWMGLGGGLLALLTLAVLHGSLSGPVQTLARAYGGGFVLRGLQPAEALALLGTAAALGLAGAWVSVFFHIREIEPR</sequence>
<proteinExistence type="inferred from homology"/>
<dbReference type="EMBL" id="FOUO01000013">
    <property type="protein sequence ID" value="SFM60078.1"/>
    <property type="molecule type" value="Genomic_DNA"/>
</dbReference>
<evidence type="ECO:0000256" key="8">
    <source>
        <dbReference type="ARBA" id="ARBA00022692"/>
    </source>
</evidence>
<keyword evidence="7 12" id="KW-0132">Cell division</keyword>
<evidence type="ECO:0000256" key="7">
    <source>
        <dbReference type="ARBA" id="ARBA00022618"/>
    </source>
</evidence>
<evidence type="ECO:0000256" key="5">
    <source>
        <dbReference type="ARBA" id="ARBA00022475"/>
    </source>
</evidence>
<dbReference type="Gene3D" id="3.30.70.3040">
    <property type="match status" value="1"/>
</dbReference>
<evidence type="ECO:0000256" key="10">
    <source>
        <dbReference type="ARBA" id="ARBA00023136"/>
    </source>
</evidence>
<comment type="subunit">
    <text evidence="3">Forms a membrane-associated complex with FtsE.</text>
</comment>
<dbReference type="PANTHER" id="PTHR47755:SF1">
    <property type="entry name" value="CELL DIVISION PROTEIN FTSX"/>
    <property type="match status" value="1"/>
</dbReference>
<feature type="transmembrane region" description="Helical" evidence="13">
    <location>
        <begin position="192"/>
        <end position="212"/>
    </location>
</feature>
<dbReference type="PANTHER" id="PTHR47755">
    <property type="entry name" value="CELL DIVISION PROTEIN FTSX"/>
    <property type="match status" value="1"/>
</dbReference>
<dbReference type="OrthoDB" id="9813411at2"/>
<feature type="domain" description="ABC3 transporter permease C-terminal" evidence="14">
    <location>
        <begin position="196"/>
        <end position="310"/>
    </location>
</feature>
<dbReference type="Pfam" id="PF02687">
    <property type="entry name" value="FtsX"/>
    <property type="match status" value="1"/>
</dbReference>
<dbReference type="AlphaFoldDB" id="A0A1I4S6F1"/>
<comment type="subcellular location">
    <subcellularLocation>
        <location evidence="1">Cell inner membrane</location>
        <topology evidence="1">Multi-pass membrane protein</topology>
    </subcellularLocation>
</comment>
<evidence type="ECO:0000313" key="16">
    <source>
        <dbReference type="EMBL" id="SFM60078.1"/>
    </source>
</evidence>
<evidence type="ECO:0000256" key="3">
    <source>
        <dbReference type="ARBA" id="ARBA00011160"/>
    </source>
</evidence>
<dbReference type="PIRSF" id="PIRSF003097">
    <property type="entry name" value="FtsX"/>
    <property type="match status" value="1"/>
</dbReference>
<dbReference type="GO" id="GO:0051301">
    <property type="term" value="P:cell division"/>
    <property type="evidence" value="ECO:0007669"/>
    <property type="project" value="UniProtKB-KW"/>
</dbReference>
<gene>
    <name evidence="16" type="ORF">SAMN05421721_11352</name>
</gene>
<evidence type="ECO:0000256" key="12">
    <source>
        <dbReference type="PIRNR" id="PIRNR003097"/>
    </source>
</evidence>
<feature type="domain" description="FtsX extracellular" evidence="15">
    <location>
        <begin position="79"/>
        <end position="172"/>
    </location>
</feature>